<dbReference type="EMBL" id="BARW01018135">
    <property type="protein sequence ID" value="GAI95384.1"/>
    <property type="molecule type" value="Genomic_DNA"/>
</dbReference>
<dbReference type="AlphaFoldDB" id="X1USQ1"/>
<sequence length="278" mass="30820">DQYSGQAGKAGVFAKWKGRQYRRAYVIPANPDTLMQKWIRDAFKECIRVWHTYHSIQRLAFSYLATGQVMSGMNLLVRRWQNATAKVETLPLAPKEGVKQICSASVDNEGEVVTSTANPCTLDVGPVSIGSLKSGSTWASNPIDAFVDIEMGDVRLPVQVENVEGQTGGTTPCAVGDQIVISYKSGGRTITHEVLLTFVTTDEEFAARALIGEALRTAFYPIDFKSAHVYVYDLSETTYVEIEAEEIDNINHQAYLDKTELYDATDQHNYTSFTAIKD</sequence>
<proteinExistence type="predicted"/>
<reference evidence="1" key="1">
    <citation type="journal article" date="2014" name="Front. Microbiol.">
        <title>High frequency of phylogenetically diverse reductive dehalogenase-homologous genes in deep subseafloor sedimentary metagenomes.</title>
        <authorList>
            <person name="Kawai M."/>
            <person name="Futagami T."/>
            <person name="Toyoda A."/>
            <person name="Takaki Y."/>
            <person name="Nishi S."/>
            <person name="Hori S."/>
            <person name="Arai W."/>
            <person name="Tsubouchi T."/>
            <person name="Morono Y."/>
            <person name="Uchiyama I."/>
            <person name="Ito T."/>
            <person name="Fujiyama A."/>
            <person name="Inagaki F."/>
            <person name="Takami H."/>
        </authorList>
    </citation>
    <scope>NUCLEOTIDE SEQUENCE</scope>
    <source>
        <strain evidence="1">Expedition CK06-06</strain>
    </source>
</reference>
<feature type="non-terminal residue" evidence="1">
    <location>
        <position position="1"/>
    </location>
</feature>
<accession>X1USQ1</accession>
<organism evidence="1">
    <name type="scientific">marine sediment metagenome</name>
    <dbReference type="NCBI Taxonomy" id="412755"/>
    <lineage>
        <taxon>unclassified sequences</taxon>
        <taxon>metagenomes</taxon>
        <taxon>ecological metagenomes</taxon>
    </lineage>
</organism>
<name>X1USQ1_9ZZZZ</name>
<comment type="caution">
    <text evidence="1">The sequence shown here is derived from an EMBL/GenBank/DDBJ whole genome shotgun (WGS) entry which is preliminary data.</text>
</comment>
<protein>
    <submittedName>
        <fullName evidence="1">Uncharacterized protein</fullName>
    </submittedName>
</protein>
<gene>
    <name evidence="1" type="ORF">S12H4_31117</name>
</gene>
<feature type="non-terminal residue" evidence="1">
    <location>
        <position position="278"/>
    </location>
</feature>
<evidence type="ECO:0000313" key="1">
    <source>
        <dbReference type="EMBL" id="GAI95384.1"/>
    </source>
</evidence>